<comment type="caution">
    <text evidence="15">The sequence shown here is derived from an EMBL/GenBank/DDBJ whole genome shotgun (WGS) entry which is preliminary data.</text>
</comment>
<evidence type="ECO:0008006" key="17">
    <source>
        <dbReference type="Google" id="ProtNLM"/>
    </source>
</evidence>
<accession>A0A8H6WKB7</accession>
<dbReference type="Pfam" id="PF00067">
    <property type="entry name" value="p450"/>
    <property type="match status" value="1"/>
</dbReference>
<keyword evidence="16" id="KW-1185">Reference proteome</keyword>
<proteinExistence type="inferred from homology"/>
<feature type="region of interest" description="Disordered" evidence="13">
    <location>
        <begin position="464"/>
        <end position="499"/>
    </location>
</feature>
<comment type="subcellular location">
    <subcellularLocation>
        <location evidence="2">Membrane</location>
    </subcellularLocation>
</comment>
<dbReference type="GO" id="GO:0016705">
    <property type="term" value="F:oxidoreductase activity, acting on paired donors, with incorporation or reduction of molecular oxygen"/>
    <property type="evidence" value="ECO:0007669"/>
    <property type="project" value="InterPro"/>
</dbReference>
<dbReference type="Proteomes" id="UP000613580">
    <property type="component" value="Unassembled WGS sequence"/>
</dbReference>
<dbReference type="GO" id="GO:0004497">
    <property type="term" value="F:monooxygenase activity"/>
    <property type="evidence" value="ECO:0007669"/>
    <property type="project" value="UniProtKB-KW"/>
</dbReference>
<evidence type="ECO:0000313" key="15">
    <source>
        <dbReference type="EMBL" id="KAF7320582.1"/>
    </source>
</evidence>
<keyword evidence="6 14" id="KW-0812">Transmembrane</keyword>
<keyword evidence="11" id="KW-0503">Monooxygenase</keyword>
<evidence type="ECO:0000256" key="3">
    <source>
        <dbReference type="ARBA" id="ARBA00004721"/>
    </source>
</evidence>
<dbReference type="PANTHER" id="PTHR24305">
    <property type="entry name" value="CYTOCHROME P450"/>
    <property type="match status" value="1"/>
</dbReference>
<keyword evidence="9" id="KW-0560">Oxidoreductase</keyword>
<keyword evidence="8 14" id="KW-1133">Transmembrane helix</keyword>
<evidence type="ECO:0000256" key="13">
    <source>
        <dbReference type="SAM" id="MobiDB-lite"/>
    </source>
</evidence>
<reference evidence="15" key="1">
    <citation type="submission" date="2020-05" db="EMBL/GenBank/DDBJ databases">
        <title>Mycena genomes resolve the evolution of fungal bioluminescence.</title>
        <authorList>
            <person name="Tsai I.J."/>
        </authorList>
    </citation>
    <scope>NUCLEOTIDE SEQUENCE</scope>
    <source>
        <strain evidence="15">110903Hualien_Pintung</strain>
    </source>
</reference>
<keyword evidence="7" id="KW-0479">Metal-binding</keyword>
<dbReference type="EMBL" id="JACAZE010000002">
    <property type="protein sequence ID" value="KAF7320582.1"/>
    <property type="molecule type" value="Genomic_DNA"/>
</dbReference>
<gene>
    <name evidence="15" type="ORF">HMN09_00142500</name>
</gene>
<dbReference type="GO" id="GO:0020037">
    <property type="term" value="F:heme binding"/>
    <property type="evidence" value="ECO:0007669"/>
    <property type="project" value="InterPro"/>
</dbReference>
<dbReference type="SUPFAM" id="SSF48264">
    <property type="entry name" value="Cytochrome P450"/>
    <property type="match status" value="1"/>
</dbReference>
<dbReference type="OrthoDB" id="6692864at2759"/>
<evidence type="ECO:0000256" key="9">
    <source>
        <dbReference type="ARBA" id="ARBA00023002"/>
    </source>
</evidence>
<evidence type="ECO:0000313" key="16">
    <source>
        <dbReference type="Proteomes" id="UP000613580"/>
    </source>
</evidence>
<evidence type="ECO:0000256" key="5">
    <source>
        <dbReference type="ARBA" id="ARBA00022617"/>
    </source>
</evidence>
<dbReference type="GO" id="GO:0005506">
    <property type="term" value="F:iron ion binding"/>
    <property type="evidence" value="ECO:0007669"/>
    <property type="project" value="InterPro"/>
</dbReference>
<comment type="cofactor">
    <cofactor evidence="1">
        <name>heme</name>
        <dbReference type="ChEBI" id="CHEBI:30413"/>
    </cofactor>
</comment>
<dbReference type="Gene3D" id="1.10.630.10">
    <property type="entry name" value="Cytochrome P450"/>
    <property type="match status" value="1"/>
</dbReference>
<dbReference type="AlphaFoldDB" id="A0A8H6WKB7"/>
<dbReference type="PANTHER" id="PTHR24305:SF166">
    <property type="entry name" value="CYTOCHROME P450 12A4, MITOCHONDRIAL-RELATED"/>
    <property type="match status" value="1"/>
</dbReference>
<evidence type="ECO:0000256" key="10">
    <source>
        <dbReference type="ARBA" id="ARBA00023004"/>
    </source>
</evidence>
<feature type="transmembrane region" description="Helical" evidence="14">
    <location>
        <begin position="63"/>
        <end position="83"/>
    </location>
</feature>
<keyword evidence="10" id="KW-0408">Iron</keyword>
<evidence type="ECO:0000256" key="1">
    <source>
        <dbReference type="ARBA" id="ARBA00001971"/>
    </source>
</evidence>
<dbReference type="InterPro" id="IPR050121">
    <property type="entry name" value="Cytochrome_P450_monoxygenase"/>
</dbReference>
<comment type="pathway">
    <text evidence="3">Secondary metabolite biosynthesis; terpenoid biosynthesis.</text>
</comment>
<evidence type="ECO:0000256" key="2">
    <source>
        <dbReference type="ARBA" id="ARBA00004370"/>
    </source>
</evidence>
<dbReference type="InterPro" id="IPR001128">
    <property type="entry name" value="Cyt_P450"/>
</dbReference>
<evidence type="ECO:0000256" key="12">
    <source>
        <dbReference type="ARBA" id="ARBA00023136"/>
    </source>
</evidence>
<feature type="transmembrane region" description="Helical" evidence="14">
    <location>
        <begin position="31"/>
        <end position="51"/>
    </location>
</feature>
<evidence type="ECO:0000256" key="11">
    <source>
        <dbReference type="ARBA" id="ARBA00023033"/>
    </source>
</evidence>
<evidence type="ECO:0000256" key="7">
    <source>
        <dbReference type="ARBA" id="ARBA00022723"/>
    </source>
</evidence>
<keyword evidence="12 14" id="KW-0472">Membrane</keyword>
<dbReference type="GO" id="GO:0016020">
    <property type="term" value="C:membrane"/>
    <property type="evidence" value="ECO:0007669"/>
    <property type="project" value="UniProtKB-SubCell"/>
</dbReference>
<dbReference type="InterPro" id="IPR036396">
    <property type="entry name" value="Cyt_P450_sf"/>
</dbReference>
<evidence type="ECO:0000256" key="4">
    <source>
        <dbReference type="ARBA" id="ARBA00010617"/>
    </source>
</evidence>
<evidence type="ECO:0000256" key="6">
    <source>
        <dbReference type="ARBA" id="ARBA00022692"/>
    </source>
</evidence>
<evidence type="ECO:0000256" key="14">
    <source>
        <dbReference type="SAM" id="Phobius"/>
    </source>
</evidence>
<organism evidence="15 16">
    <name type="scientific">Mycena chlorophos</name>
    <name type="common">Agaric fungus</name>
    <name type="synonym">Agaricus chlorophos</name>
    <dbReference type="NCBI Taxonomy" id="658473"/>
    <lineage>
        <taxon>Eukaryota</taxon>
        <taxon>Fungi</taxon>
        <taxon>Dikarya</taxon>
        <taxon>Basidiomycota</taxon>
        <taxon>Agaricomycotina</taxon>
        <taxon>Agaricomycetes</taxon>
        <taxon>Agaricomycetidae</taxon>
        <taxon>Agaricales</taxon>
        <taxon>Marasmiineae</taxon>
        <taxon>Mycenaceae</taxon>
        <taxon>Mycena</taxon>
    </lineage>
</organism>
<protein>
    <recommendedName>
        <fullName evidence="17">Cytochrome P450</fullName>
    </recommendedName>
</protein>
<keyword evidence="5" id="KW-0349">Heme</keyword>
<name>A0A8H6WKB7_MYCCL</name>
<comment type="similarity">
    <text evidence="4">Belongs to the cytochrome P450 family.</text>
</comment>
<sequence>MLPKELLVGTIALGLVNHAYLKRYEPKTAHWPLACLLLQPFALVAALRFLLPSSGISPTTTSVLICTSAFLLTLVSSIVAYRLSPWHRLAHIPGPMHRKVTKLFTVVEAVMGRRHLVLKDLHERYGDVVRVGPNDVSIVNADAVKAVLGSGGLPKSDNYHVFSDATLSSRNLLSLSGPEHANRRRVWNRGMSSAALKDYEVLLQPRLELLMERLDAFAKGKQEVDLAQWLSYLPADFMGDIAFGGGFELLRDGEDRDGIYTLIKLGVKAMSIQAQIPWIAPTLNLVPAALEILRRLHAFGAARAAERMKVGPKTHKDLWYHLMDEEGHEKTPPKLIDVLTDGAMTIVAGSDTTAMSLTAFMYCMLTNREMYSRARTEVDNVYPDAQAIFDSEKHDEGGSLIRRLPDKATGYTDWEGQTPRAETQGYPPAVALTRYSRRKGKGKGLHPVVPLRIIMTTIHSTEDSLPFATRTRPRRSQRWRSSTVADDDDDASDYFWSPP</sequence>
<evidence type="ECO:0000256" key="8">
    <source>
        <dbReference type="ARBA" id="ARBA00022989"/>
    </source>
</evidence>